<organism evidence="2 3">
    <name type="scientific">Virgibacillus siamensis</name>
    <dbReference type="NCBI Taxonomy" id="480071"/>
    <lineage>
        <taxon>Bacteria</taxon>
        <taxon>Bacillati</taxon>
        <taxon>Bacillota</taxon>
        <taxon>Bacilli</taxon>
        <taxon>Bacillales</taxon>
        <taxon>Bacillaceae</taxon>
        <taxon>Virgibacillus</taxon>
    </lineage>
</organism>
<proteinExistence type="predicted"/>
<dbReference type="Pfam" id="PF12867">
    <property type="entry name" value="DinB_2"/>
    <property type="match status" value="1"/>
</dbReference>
<comment type="caution">
    <text evidence="2">The sequence shown here is derived from an EMBL/GenBank/DDBJ whole genome shotgun (WGS) entry which is preliminary data.</text>
</comment>
<dbReference type="RefSeq" id="WP_343813667.1">
    <property type="nucleotide sequence ID" value="NZ_BAAADS010000018.1"/>
</dbReference>
<dbReference type="Proteomes" id="UP001500866">
    <property type="component" value="Unassembled WGS sequence"/>
</dbReference>
<keyword evidence="3" id="KW-1185">Reference proteome</keyword>
<sequence>MSELMYTQFNTTRNMLLKKISGLDPQSIDVQPIGFNNTIHWHIGHILTVTEQFLFGFPDNSDNIPEEYKNLFGPGSKPADWPDNVPSVEKLEQQLKEQLERLNSIPAKKFDEKLPQPFLGNETVGELAVMAAFHEANHLGRIHSMEKVIKNQ</sequence>
<dbReference type="Gene3D" id="1.20.120.450">
    <property type="entry name" value="dinb family like domain"/>
    <property type="match status" value="1"/>
</dbReference>
<reference evidence="2 3" key="1">
    <citation type="journal article" date="2019" name="Int. J. Syst. Evol. Microbiol.">
        <title>The Global Catalogue of Microorganisms (GCM) 10K type strain sequencing project: providing services to taxonomists for standard genome sequencing and annotation.</title>
        <authorList>
            <consortium name="The Broad Institute Genomics Platform"/>
            <consortium name="The Broad Institute Genome Sequencing Center for Infectious Disease"/>
            <person name="Wu L."/>
            <person name="Ma J."/>
        </authorList>
    </citation>
    <scope>NUCLEOTIDE SEQUENCE [LARGE SCALE GENOMIC DNA]</scope>
    <source>
        <strain evidence="2 3">JCM 15395</strain>
    </source>
</reference>
<dbReference type="EMBL" id="BAAADS010000018">
    <property type="protein sequence ID" value="GAA0606957.1"/>
    <property type="molecule type" value="Genomic_DNA"/>
</dbReference>
<feature type="domain" description="DinB-like" evidence="1">
    <location>
        <begin position="8"/>
        <end position="140"/>
    </location>
</feature>
<gene>
    <name evidence="2" type="ORF">GCM10009001_25280</name>
</gene>
<name>A0ABN1G9M0_9BACI</name>
<dbReference type="InterPro" id="IPR034660">
    <property type="entry name" value="DinB/YfiT-like"/>
</dbReference>
<dbReference type="InterPro" id="IPR024775">
    <property type="entry name" value="DinB-like"/>
</dbReference>
<accession>A0ABN1G9M0</accession>
<evidence type="ECO:0000313" key="3">
    <source>
        <dbReference type="Proteomes" id="UP001500866"/>
    </source>
</evidence>
<dbReference type="SUPFAM" id="SSF109854">
    <property type="entry name" value="DinB/YfiT-like putative metalloenzymes"/>
    <property type="match status" value="1"/>
</dbReference>
<protein>
    <submittedName>
        <fullName evidence="2">DinB family protein</fullName>
    </submittedName>
</protein>
<evidence type="ECO:0000313" key="2">
    <source>
        <dbReference type="EMBL" id="GAA0606957.1"/>
    </source>
</evidence>
<evidence type="ECO:0000259" key="1">
    <source>
        <dbReference type="Pfam" id="PF12867"/>
    </source>
</evidence>